<organism evidence="5 6">
    <name type="scientific">Huso huso</name>
    <name type="common">Beluga</name>
    <name type="synonym">Acipenser huso</name>
    <dbReference type="NCBI Taxonomy" id="61971"/>
    <lineage>
        <taxon>Eukaryota</taxon>
        <taxon>Metazoa</taxon>
        <taxon>Chordata</taxon>
        <taxon>Craniata</taxon>
        <taxon>Vertebrata</taxon>
        <taxon>Euteleostomi</taxon>
        <taxon>Actinopterygii</taxon>
        <taxon>Chondrostei</taxon>
        <taxon>Acipenseriformes</taxon>
        <taxon>Acipenseridae</taxon>
        <taxon>Huso</taxon>
    </lineage>
</organism>
<accession>A0ABR0Y8I2</accession>
<feature type="domain" description="ODAD1 central coiled coil region" evidence="4">
    <location>
        <begin position="157"/>
        <end position="422"/>
    </location>
</feature>
<evidence type="ECO:0000256" key="1">
    <source>
        <dbReference type="ARBA" id="ARBA00023054"/>
    </source>
</evidence>
<evidence type="ECO:0000259" key="4">
    <source>
        <dbReference type="Pfam" id="PF21773"/>
    </source>
</evidence>
<protein>
    <submittedName>
        <fullName evidence="5">Coiled-coil domain-containing protein 151 isoform X2</fullName>
    </submittedName>
</protein>
<feature type="region of interest" description="Disordered" evidence="3">
    <location>
        <begin position="503"/>
        <end position="549"/>
    </location>
</feature>
<feature type="compositionally biased region" description="Acidic residues" evidence="3">
    <location>
        <begin position="505"/>
        <end position="517"/>
    </location>
</feature>
<keyword evidence="1 2" id="KW-0175">Coiled coil</keyword>
<comment type="caution">
    <text evidence="5">The sequence shown here is derived from an EMBL/GenBank/DDBJ whole genome shotgun (WGS) entry which is preliminary data.</text>
</comment>
<dbReference type="InterPro" id="IPR033192">
    <property type="entry name" value="ODAD3"/>
</dbReference>
<dbReference type="PANTHER" id="PTHR46518">
    <property type="entry name" value="COILED-COIL DOMAIN-CONTAINING PROTEIN 151"/>
    <property type="match status" value="1"/>
</dbReference>
<reference evidence="5 6" key="1">
    <citation type="submission" date="2021-05" db="EMBL/GenBank/DDBJ databases">
        <authorList>
            <person name="Zahm M."/>
            <person name="Klopp C."/>
            <person name="Cabau C."/>
            <person name="Kuhl H."/>
            <person name="Suciu R."/>
            <person name="Ciorpac M."/>
            <person name="Holostenco D."/>
            <person name="Gessner J."/>
            <person name="Wuertz S."/>
            <person name="Hohne C."/>
            <person name="Stock M."/>
            <person name="Gislard M."/>
            <person name="Lluch J."/>
            <person name="Milhes M."/>
            <person name="Lampietro C."/>
            <person name="Lopez Roques C."/>
            <person name="Donnadieu C."/>
            <person name="Du K."/>
            <person name="Schartl M."/>
            <person name="Guiguen Y."/>
        </authorList>
    </citation>
    <scope>NUCLEOTIDE SEQUENCE [LARGE SCALE GENOMIC DNA]</scope>
    <source>
        <strain evidence="5">Hh-F2</strain>
        <tissue evidence="5">Blood</tissue>
    </source>
</reference>
<evidence type="ECO:0000313" key="5">
    <source>
        <dbReference type="EMBL" id="KAK6468725.1"/>
    </source>
</evidence>
<sequence>MPVTTNNADGIRPPLHEQISELQSKIQLLEGDRKAYYESSQWTIKKNKESILQLRKENKKLHKKLADTLAGDDRVIKDAFCNRNVEKNALRNKTGQAAIQIVDHKVCDKVKQLNALKHSTETRRRRLQELQWEYNRKTQGSPGASLATYQAEMEESKNLRSLENRLEKAQLKCQEAEHIMKVYLKLKEHLQEESLTFQNKLDSMEAEILRQRQELRELQGMNSDAQLSKDAAKAELQHQEEVVYRERRQRDKILNELRKQAEERKAQAERVERRAQRAIMQPDDQSTEAQRSGVDEENTITTFEEAFERIKEATGVTNTQEVVERFISQGDTQRHLELLKVENEKTLEQLKEEREKLRADFQDMKYSGEAKLSSGQQMLEEFASHLREEEKRRDEARERLDRLTRVLSTVRAGVEHLGDKLQHVKIPRGHVPAAQLPPSSEEYVLELLSVSEQKLLQLLEELQGKELNDILKEMEEAEFNASIEGKLPAYNMRISLPESHKQDLFDEDEVSSDEDPDVISRTALKRQSQQIIDSRTKRKTRPKKKKGKQ</sequence>
<feature type="coiled-coil region" evidence="2">
    <location>
        <begin position="333"/>
        <end position="406"/>
    </location>
</feature>
<gene>
    <name evidence="5" type="ORF">HHUSO_G33052</name>
</gene>
<evidence type="ECO:0000256" key="3">
    <source>
        <dbReference type="SAM" id="MobiDB-lite"/>
    </source>
</evidence>
<proteinExistence type="predicted"/>
<dbReference type="Pfam" id="PF21773">
    <property type="entry name" value="ODAD1_CC"/>
    <property type="match status" value="1"/>
</dbReference>
<dbReference type="EMBL" id="JAHFZB010000042">
    <property type="protein sequence ID" value="KAK6468725.1"/>
    <property type="molecule type" value="Genomic_DNA"/>
</dbReference>
<evidence type="ECO:0000256" key="2">
    <source>
        <dbReference type="SAM" id="Coils"/>
    </source>
</evidence>
<feature type="coiled-coil region" evidence="2">
    <location>
        <begin position="110"/>
        <end position="281"/>
    </location>
</feature>
<feature type="compositionally biased region" description="Basic residues" evidence="3">
    <location>
        <begin position="536"/>
        <end position="549"/>
    </location>
</feature>
<name>A0ABR0Y8I2_HUSHU</name>
<dbReference type="PANTHER" id="PTHR46518:SF1">
    <property type="entry name" value="OUTER DYNEIN ARM-DOCKING COMPLEX SUBUNIT 3"/>
    <property type="match status" value="1"/>
</dbReference>
<dbReference type="InterPro" id="IPR049258">
    <property type="entry name" value="ODAD1_CC"/>
</dbReference>
<keyword evidence="6" id="KW-1185">Reference proteome</keyword>
<evidence type="ECO:0000313" key="6">
    <source>
        <dbReference type="Proteomes" id="UP001369086"/>
    </source>
</evidence>
<dbReference type="Proteomes" id="UP001369086">
    <property type="component" value="Unassembled WGS sequence"/>
</dbReference>